<name>A0A4R4VMI8_9ACTN</name>
<dbReference type="AlphaFoldDB" id="A0A4R4VMI8"/>
<keyword evidence="3" id="KW-1185">Reference proteome</keyword>
<comment type="caution">
    <text evidence="2">The sequence shown here is derived from an EMBL/GenBank/DDBJ whole genome shotgun (WGS) entry which is preliminary data.</text>
</comment>
<feature type="compositionally biased region" description="Basic and acidic residues" evidence="1">
    <location>
        <begin position="167"/>
        <end position="194"/>
    </location>
</feature>
<proteinExistence type="predicted"/>
<dbReference type="Pfam" id="PF00805">
    <property type="entry name" value="Pentapeptide"/>
    <property type="match status" value="1"/>
</dbReference>
<evidence type="ECO:0000313" key="3">
    <source>
        <dbReference type="Proteomes" id="UP000294543"/>
    </source>
</evidence>
<evidence type="ECO:0000313" key="2">
    <source>
        <dbReference type="EMBL" id="TDD03405.1"/>
    </source>
</evidence>
<sequence length="194" mass="21451">MYTARTWETGQETLKATQQQQITDRYARAIEQIGSDKSVEVRIGGIYALVRIARDSPSDAITIQDVIVAFLLEHDNPQLTTSKQWRPRADTVVAMRTLRPLTKITSQRPVLLTLNLRDANLSAEELSGVYLSDADLTGATIVGAYLTGADLSKASLSGATPGWLGPERSKSDRREPVRRESVRRGPEGRAWDDT</sequence>
<protein>
    <submittedName>
        <fullName evidence="2">Pentapeptide repeat-containing protein</fullName>
    </submittedName>
</protein>
<evidence type="ECO:0000256" key="1">
    <source>
        <dbReference type="SAM" id="MobiDB-lite"/>
    </source>
</evidence>
<dbReference type="Proteomes" id="UP000294543">
    <property type="component" value="Unassembled WGS sequence"/>
</dbReference>
<gene>
    <name evidence="2" type="ORF">E1294_50755</name>
</gene>
<dbReference type="Gene3D" id="2.160.20.80">
    <property type="entry name" value="E3 ubiquitin-protein ligase SopA"/>
    <property type="match status" value="1"/>
</dbReference>
<dbReference type="OrthoDB" id="4563217at2"/>
<organism evidence="2 3">
    <name type="scientific">Nonomuraea diastatica</name>
    <dbReference type="NCBI Taxonomy" id="1848329"/>
    <lineage>
        <taxon>Bacteria</taxon>
        <taxon>Bacillati</taxon>
        <taxon>Actinomycetota</taxon>
        <taxon>Actinomycetes</taxon>
        <taxon>Streptosporangiales</taxon>
        <taxon>Streptosporangiaceae</taxon>
        <taxon>Nonomuraea</taxon>
    </lineage>
</organism>
<reference evidence="2 3" key="1">
    <citation type="submission" date="2019-03" db="EMBL/GenBank/DDBJ databases">
        <title>Draft genome sequences of novel Actinobacteria.</title>
        <authorList>
            <person name="Sahin N."/>
            <person name="Ay H."/>
            <person name="Saygin H."/>
        </authorList>
    </citation>
    <scope>NUCLEOTIDE SEQUENCE [LARGE SCALE GENOMIC DNA]</scope>
    <source>
        <strain evidence="2 3">KC712</strain>
    </source>
</reference>
<accession>A0A4R4VMI8</accession>
<dbReference type="SUPFAM" id="SSF141571">
    <property type="entry name" value="Pentapeptide repeat-like"/>
    <property type="match status" value="1"/>
</dbReference>
<dbReference type="InterPro" id="IPR001646">
    <property type="entry name" value="5peptide_repeat"/>
</dbReference>
<feature type="region of interest" description="Disordered" evidence="1">
    <location>
        <begin position="156"/>
        <end position="194"/>
    </location>
</feature>
<dbReference type="EMBL" id="SMKP01000327">
    <property type="protein sequence ID" value="TDD03405.1"/>
    <property type="molecule type" value="Genomic_DNA"/>
</dbReference>